<evidence type="ECO:0000256" key="1">
    <source>
        <dbReference type="SAM" id="MobiDB-lite"/>
    </source>
</evidence>
<feature type="compositionally biased region" description="Basic residues" evidence="1">
    <location>
        <begin position="1"/>
        <end position="21"/>
    </location>
</feature>
<organism evidence="2 3">
    <name type="scientific">Friedmanniomyces endolithicus</name>
    <dbReference type="NCBI Taxonomy" id="329885"/>
    <lineage>
        <taxon>Eukaryota</taxon>
        <taxon>Fungi</taxon>
        <taxon>Dikarya</taxon>
        <taxon>Ascomycota</taxon>
        <taxon>Pezizomycotina</taxon>
        <taxon>Dothideomycetes</taxon>
        <taxon>Dothideomycetidae</taxon>
        <taxon>Mycosphaerellales</taxon>
        <taxon>Teratosphaeriaceae</taxon>
        <taxon>Friedmanniomyces</taxon>
    </lineage>
</organism>
<dbReference type="EMBL" id="JAUJLE010000083">
    <property type="protein sequence ID" value="KAK0987405.1"/>
    <property type="molecule type" value="Genomic_DNA"/>
</dbReference>
<reference evidence="2" key="1">
    <citation type="submission" date="2023-06" db="EMBL/GenBank/DDBJ databases">
        <title>Black Yeasts Isolated from many extreme environments.</title>
        <authorList>
            <person name="Coleine C."/>
            <person name="Stajich J.E."/>
            <person name="Selbmann L."/>
        </authorList>
    </citation>
    <scope>NUCLEOTIDE SEQUENCE</scope>
    <source>
        <strain evidence="2">CCFEE 5200</strain>
    </source>
</reference>
<name>A0AAN6KKJ5_9PEZI</name>
<sequence>MAPRKKSKTKKAKGATTKTKRIAISPSTKLAAAHKPKKAKSTTIKGKKSAVKASTKPAASPKPTKSTGRGKSEGKPSKSTVSSVQEKETCGIDLNQSTSPIPTPKSANDGTEEPDHWCGTAQIEHDHYLAEQKVTNMDRHWAEAELKYAEAAEVLLGVIARSGLEVLRAGKLDALETLLENASANANKEGIPDVLYGGTSAFASSMEGYATWFVQAEVFSTGALPAESASAPVAVRRMRFIVHSNVFRIRNFTQEMVHCGVQPESFASTQVHLRDQPFHINIPSINTGQAMAAATKSVKKPRAPANKNKRTTAKRAKKASKPKAKKGGRSKAARATKTKEPSVKTTSAKKPKRTTIAEKTRAAKLQYGGQIRPWVMSRMQTRPGMVLKDPVEMAKWVEWRKSVVLENVAFKLSTGKIDEPATLDLLAKRQE</sequence>
<feature type="compositionally biased region" description="Basic residues" evidence="1">
    <location>
        <begin position="297"/>
        <end position="336"/>
    </location>
</feature>
<feature type="compositionally biased region" description="Polar residues" evidence="1">
    <location>
        <begin position="94"/>
        <end position="109"/>
    </location>
</feature>
<comment type="caution">
    <text evidence="2">The sequence shown here is derived from an EMBL/GenBank/DDBJ whole genome shotgun (WGS) entry which is preliminary data.</text>
</comment>
<keyword evidence="3" id="KW-1185">Reference proteome</keyword>
<feature type="region of interest" description="Disordered" evidence="1">
    <location>
        <begin position="291"/>
        <end position="358"/>
    </location>
</feature>
<gene>
    <name evidence="2" type="ORF">LTR91_009887</name>
</gene>
<evidence type="ECO:0000313" key="3">
    <source>
        <dbReference type="Proteomes" id="UP001175353"/>
    </source>
</evidence>
<proteinExistence type="predicted"/>
<dbReference type="Proteomes" id="UP001175353">
    <property type="component" value="Unassembled WGS sequence"/>
</dbReference>
<protein>
    <submittedName>
        <fullName evidence="2">Uncharacterized protein</fullName>
    </submittedName>
</protein>
<feature type="compositionally biased region" description="Basic residues" evidence="1">
    <location>
        <begin position="32"/>
        <end position="50"/>
    </location>
</feature>
<accession>A0AAN6KKJ5</accession>
<evidence type="ECO:0000313" key="2">
    <source>
        <dbReference type="EMBL" id="KAK0987405.1"/>
    </source>
</evidence>
<feature type="region of interest" description="Disordered" evidence="1">
    <location>
        <begin position="1"/>
        <end position="117"/>
    </location>
</feature>
<dbReference type="AlphaFoldDB" id="A0AAN6KKJ5"/>